<accession>H0E0K3</accession>
<dbReference type="GO" id="GO:0006635">
    <property type="term" value="P:fatty acid beta-oxidation"/>
    <property type="evidence" value="ECO:0007669"/>
    <property type="project" value="TreeGrafter"/>
</dbReference>
<dbReference type="InterPro" id="IPR029069">
    <property type="entry name" value="HotDog_dom_sf"/>
</dbReference>
<feature type="region of interest" description="Disordered" evidence="2">
    <location>
        <begin position="147"/>
        <end position="168"/>
    </location>
</feature>
<dbReference type="OrthoDB" id="5415111at2"/>
<reference evidence="4 5" key="1">
    <citation type="journal article" date="2013" name="Biodegradation">
        <title>Quantitative proteomic analysis of ibuprofen-degrading Patulibacter sp. strain I11.</title>
        <authorList>
            <person name="Almeida B."/>
            <person name="Kjeldal H."/>
            <person name="Lolas I."/>
            <person name="Knudsen A.D."/>
            <person name="Carvalho G."/>
            <person name="Nielsen K.L."/>
            <person name="Barreto Crespo M.T."/>
            <person name="Stensballe A."/>
            <person name="Nielsen J.L."/>
        </authorList>
    </citation>
    <scope>NUCLEOTIDE SEQUENCE [LARGE SCALE GENOMIC DNA]</scope>
    <source>
        <strain evidence="4 5">I11</strain>
    </source>
</reference>
<dbReference type="RefSeq" id="WP_007570130.1">
    <property type="nucleotide sequence ID" value="NZ_AGUD01000011.1"/>
</dbReference>
<dbReference type="EMBL" id="AGUD01000011">
    <property type="protein sequence ID" value="EHN12737.1"/>
    <property type="molecule type" value="Genomic_DNA"/>
</dbReference>
<name>H0E0K3_9ACTN</name>
<protein>
    <submittedName>
        <fullName evidence="4">MaoC-like dehydratase</fullName>
    </submittedName>
</protein>
<dbReference type="AlphaFoldDB" id="H0E0K3"/>
<sequence length="291" mass="30478">MSLATDAVGLRLRPWSGLLDARWLMAYAASLGHDEDLYFDTTRATGVSAHPVFPIAPEWALLTDPESGLDVGLTIGEALRGVHASHDLHLHQPIFQDLPVTVGAEVVGAQRTPAGALMTVRFDGATHDGDGLWTSWMRTVYRGVGVDGPDRPPADAVPAPRAASEEAADRTRSVAIAVAAPHVYGEGARIWNPIHSDRSIALAAGLDGTVLHGSATLAHAVDWALEALGATPDRVRRIGATFRATVPVPSEIAVVLTATGRLADGGRLARFEVGNAAGAVALREGFLVVAP</sequence>
<dbReference type="GO" id="GO:0004300">
    <property type="term" value="F:enoyl-CoA hydratase activity"/>
    <property type="evidence" value="ECO:0007669"/>
    <property type="project" value="TreeGrafter"/>
</dbReference>
<evidence type="ECO:0000313" key="5">
    <source>
        <dbReference type="Proteomes" id="UP000005143"/>
    </source>
</evidence>
<organism evidence="4 5">
    <name type="scientific">Patulibacter medicamentivorans</name>
    <dbReference type="NCBI Taxonomy" id="1097667"/>
    <lineage>
        <taxon>Bacteria</taxon>
        <taxon>Bacillati</taxon>
        <taxon>Actinomycetota</taxon>
        <taxon>Thermoleophilia</taxon>
        <taxon>Solirubrobacterales</taxon>
        <taxon>Patulibacteraceae</taxon>
        <taxon>Patulibacter</taxon>
    </lineage>
</organism>
<comment type="similarity">
    <text evidence="1">Belongs to the enoyl-CoA hydratase/isomerase family.</text>
</comment>
<evidence type="ECO:0000313" key="4">
    <source>
        <dbReference type="EMBL" id="EHN12737.1"/>
    </source>
</evidence>
<dbReference type="GO" id="GO:0044594">
    <property type="term" value="F:17-beta-hydroxysteroid dehydrogenase (NAD+) activity"/>
    <property type="evidence" value="ECO:0007669"/>
    <property type="project" value="TreeGrafter"/>
</dbReference>
<dbReference type="Gene3D" id="3.10.129.10">
    <property type="entry name" value="Hotdog Thioesterase"/>
    <property type="match status" value="1"/>
</dbReference>
<dbReference type="InterPro" id="IPR002539">
    <property type="entry name" value="MaoC-like_dom"/>
</dbReference>
<dbReference type="PANTHER" id="PTHR13078">
    <property type="entry name" value="PEROXISOMAL MULTIFUNCTIONAL ENZYME TYPE 2-RELATED"/>
    <property type="match status" value="1"/>
</dbReference>
<dbReference type="GO" id="GO:0003857">
    <property type="term" value="F:(3S)-3-hydroxyacyl-CoA dehydrogenase (NAD+) activity"/>
    <property type="evidence" value="ECO:0007669"/>
    <property type="project" value="TreeGrafter"/>
</dbReference>
<evidence type="ECO:0000259" key="3">
    <source>
        <dbReference type="Pfam" id="PF01575"/>
    </source>
</evidence>
<evidence type="ECO:0000256" key="1">
    <source>
        <dbReference type="ARBA" id="ARBA00005254"/>
    </source>
</evidence>
<proteinExistence type="inferred from homology"/>
<dbReference type="Pfam" id="PF01575">
    <property type="entry name" value="MaoC_dehydratas"/>
    <property type="match status" value="1"/>
</dbReference>
<dbReference type="Proteomes" id="UP000005143">
    <property type="component" value="Unassembled WGS sequence"/>
</dbReference>
<evidence type="ECO:0000256" key="2">
    <source>
        <dbReference type="SAM" id="MobiDB-lite"/>
    </source>
</evidence>
<feature type="domain" description="MaoC-like" evidence="3">
    <location>
        <begin position="191"/>
        <end position="262"/>
    </location>
</feature>
<comment type="caution">
    <text evidence="4">The sequence shown here is derived from an EMBL/GenBank/DDBJ whole genome shotgun (WGS) entry which is preliminary data.</text>
</comment>
<dbReference type="SUPFAM" id="SSF54637">
    <property type="entry name" value="Thioesterase/thiol ester dehydrase-isomerase"/>
    <property type="match status" value="2"/>
</dbReference>
<dbReference type="PANTHER" id="PTHR13078:SF56">
    <property type="entry name" value="PEROXISOMAL MULTIFUNCTIONAL ENZYME TYPE 2"/>
    <property type="match status" value="1"/>
</dbReference>
<keyword evidence="5" id="KW-1185">Reference proteome</keyword>
<gene>
    <name evidence="4" type="ORF">PAI11_03110</name>
</gene>